<feature type="signal peptide" evidence="1">
    <location>
        <begin position="1"/>
        <end position="21"/>
    </location>
</feature>
<dbReference type="RefSeq" id="WP_253476106.1">
    <property type="nucleotide sequence ID" value="NZ_JALJXV010000003.1"/>
</dbReference>
<evidence type="ECO:0000256" key="1">
    <source>
        <dbReference type="SAM" id="SignalP"/>
    </source>
</evidence>
<comment type="caution">
    <text evidence="2">The sequence shown here is derived from an EMBL/GenBank/DDBJ whole genome shotgun (WGS) entry which is preliminary data.</text>
</comment>
<evidence type="ECO:0000313" key="3">
    <source>
        <dbReference type="Proteomes" id="UP001205843"/>
    </source>
</evidence>
<feature type="chain" id="PRO_5042148855" description="Secreted protein" evidence="1">
    <location>
        <begin position="22"/>
        <end position="174"/>
    </location>
</feature>
<dbReference type="AlphaFoldDB" id="A0AAE3G3U8"/>
<proteinExistence type="predicted"/>
<dbReference type="Proteomes" id="UP001205843">
    <property type="component" value="Unassembled WGS sequence"/>
</dbReference>
<evidence type="ECO:0008006" key="4">
    <source>
        <dbReference type="Google" id="ProtNLM"/>
    </source>
</evidence>
<evidence type="ECO:0000313" key="2">
    <source>
        <dbReference type="EMBL" id="MCP1674246.1"/>
    </source>
</evidence>
<reference evidence="2" key="1">
    <citation type="submission" date="2022-03" db="EMBL/GenBank/DDBJ databases">
        <title>Genomic Encyclopedia of Type Strains, Phase III (KMG-III): the genomes of soil and plant-associated and newly described type strains.</title>
        <authorList>
            <person name="Whitman W."/>
        </authorList>
    </citation>
    <scope>NUCLEOTIDE SEQUENCE</scope>
    <source>
        <strain evidence="2">ANL 6-2</strain>
    </source>
</reference>
<sequence>MPRNALAAVALGAALALPLIPAPDALGTFPGASLLGSASAEAGICARNVRQHQPQVPRHCQNIDMQVRTEGNAEISQNPDVPNTCDLGLSMPGLPAFGASIGSGFDSCAILQAVTGPMVRQVNAQMQDTVNQATQQIQSGANTGLDAATGGNVEMDSSGNVRVSPDDILLDNIQ</sequence>
<organism evidence="2 3">
    <name type="scientific">Natronocella acetinitrilica</name>
    <dbReference type="NCBI Taxonomy" id="414046"/>
    <lineage>
        <taxon>Bacteria</taxon>
        <taxon>Pseudomonadati</taxon>
        <taxon>Pseudomonadota</taxon>
        <taxon>Gammaproteobacteria</taxon>
        <taxon>Chromatiales</taxon>
        <taxon>Ectothiorhodospiraceae</taxon>
        <taxon>Natronocella</taxon>
    </lineage>
</organism>
<keyword evidence="3" id="KW-1185">Reference proteome</keyword>
<keyword evidence="1" id="KW-0732">Signal</keyword>
<accession>A0AAE3G3U8</accession>
<dbReference type="EMBL" id="JALJXV010000003">
    <property type="protein sequence ID" value="MCP1674246.1"/>
    <property type="molecule type" value="Genomic_DNA"/>
</dbReference>
<protein>
    <recommendedName>
        <fullName evidence="4">Secreted protein</fullName>
    </recommendedName>
</protein>
<gene>
    <name evidence="2" type="ORF">J2T57_001348</name>
</gene>
<name>A0AAE3G3U8_9GAMM</name>